<name>A0A1H9X0I3_9RHOB</name>
<evidence type="ECO:0000313" key="1">
    <source>
        <dbReference type="EMBL" id="SES39163.1"/>
    </source>
</evidence>
<accession>A0A1H9X0I3</accession>
<dbReference type="RefSeq" id="WP_092696111.1">
    <property type="nucleotide sequence ID" value="NZ_FOGU01000015.1"/>
</dbReference>
<gene>
    <name evidence="1" type="ORF">SAMN04490244_11521</name>
</gene>
<dbReference type="OrthoDB" id="7760693at2"/>
<dbReference type="STRING" id="641238.SAMN04490244_11521"/>
<reference evidence="1 2" key="1">
    <citation type="submission" date="2016-10" db="EMBL/GenBank/DDBJ databases">
        <authorList>
            <person name="de Groot N.N."/>
        </authorList>
    </citation>
    <scope>NUCLEOTIDE SEQUENCE [LARGE SCALE GENOMIC DNA]</scope>
    <source>
        <strain evidence="1 2">DSM 23042</strain>
    </source>
</reference>
<protein>
    <submittedName>
        <fullName evidence="1">Uncharacterized protein</fullName>
    </submittedName>
</protein>
<dbReference type="InterPro" id="IPR046184">
    <property type="entry name" value="DUF6212"/>
</dbReference>
<proteinExistence type="predicted"/>
<sequence length="478" mass="51025">MQHAPLTQADRDLVRIAAAEADIPALGALTLPAEIVPVAVEDDRCVFPREGGTLPPEEAYRDIAGFVALSPAGRETIGRARTAWAGMFGTEAPELLDLGGGPSGAEAQRGAVLDWLVTQLARTRTHLARRNVTLTRALSRLRETHEQTQTAFQKLDKLFLDTARGTRLPAGTLPADSRNGIGVLQDGDMVEQRLPCSSEGLSDVAVHLWFGGPAEGTLHAALELVESGETVADWRLRAADLRSGWTRLSLPVALGPDPQTVRLKLVWQGRGDITLTGSVRPADPQFRGQLNSVPQASAMAMKTWKYIPLASTVMPADGHPSSGAPESRKWVIGRGFLEAATPIATDPGNVEFVRDVGGLAVRPASTAISAARLSRACRVGTRRITGSAETKQAAGPNVEYAIAVAPAAAEGDETLPPFAEGWISDWTPLAPSQWSELVLFLPAPLEAASDLYLLTRIARRGKTDTPPEACFFRLVSTT</sequence>
<dbReference type="Proteomes" id="UP000198885">
    <property type="component" value="Unassembled WGS sequence"/>
</dbReference>
<dbReference type="EMBL" id="FOGU01000015">
    <property type="protein sequence ID" value="SES39163.1"/>
    <property type="molecule type" value="Genomic_DNA"/>
</dbReference>
<evidence type="ECO:0000313" key="2">
    <source>
        <dbReference type="Proteomes" id="UP000198885"/>
    </source>
</evidence>
<organism evidence="1 2">
    <name type="scientific">Tranquillimonas rosea</name>
    <dbReference type="NCBI Taxonomy" id="641238"/>
    <lineage>
        <taxon>Bacteria</taxon>
        <taxon>Pseudomonadati</taxon>
        <taxon>Pseudomonadota</taxon>
        <taxon>Alphaproteobacteria</taxon>
        <taxon>Rhodobacterales</taxon>
        <taxon>Roseobacteraceae</taxon>
        <taxon>Tranquillimonas</taxon>
    </lineage>
</organism>
<dbReference type="Pfam" id="PF19717">
    <property type="entry name" value="DUF6212"/>
    <property type="match status" value="1"/>
</dbReference>
<dbReference type="AlphaFoldDB" id="A0A1H9X0I3"/>
<keyword evidence="2" id="KW-1185">Reference proteome</keyword>